<evidence type="ECO:0000313" key="3">
    <source>
        <dbReference type="EMBL" id="KAJ7693319.1"/>
    </source>
</evidence>
<protein>
    <recommendedName>
        <fullName evidence="2">Zn(2)-C6 fungal-type domain-containing protein</fullName>
    </recommendedName>
</protein>
<dbReference type="PROSITE" id="PS50048">
    <property type="entry name" value="ZN2_CY6_FUNGAL_2"/>
    <property type="match status" value="1"/>
</dbReference>
<dbReference type="PROSITE" id="PS00463">
    <property type="entry name" value="ZN2_CY6_FUNGAL_1"/>
    <property type="match status" value="1"/>
</dbReference>
<proteinExistence type="predicted"/>
<dbReference type="PANTHER" id="PTHR46910:SF38">
    <property type="entry name" value="ZN(2)-C6 FUNGAL-TYPE DOMAIN-CONTAINING PROTEIN"/>
    <property type="match status" value="1"/>
</dbReference>
<evidence type="ECO:0000256" key="1">
    <source>
        <dbReference type="ARBA" id="ARBA00023242"/>
    </source>
</evidence>
<dbReference type="Pfam" id="PF00172">
    <property type="entry name" value="Zn_clus"/>
    <property type="match status" value="1"/>
</dbReference>
<reference evidence="3" key="1">
    <citation type="submission" date="2023-03" db="EMBL/GenBank/DDBJ databases">
        <title>Massive genome expansion in bonnet fungi (Mycena s.s.) driven by repeated elements and novel gene families across ecological guilds.</title>
        <authorList>
            <consortium name="Lawrence Berkeley National Laboratory"/>
            <person name="Harder C.B."/>
            <person name="Miyauchi S."/>
            <person name="Viragh M."/>
            <person name="Kuo A."/>
            <person name="Thoen E."/>
            <person name="Andreopoulos B."/>
            <person name="Lu D."/>
            <person name="Skrede I."/>
            <person name="Drula E."/>
            <person name="Henrissat B."/>
            <person name="Morin E."/>
            <person name="Kohler A."/>
            <person name="Barry K."/>
            <person name="LaButti K."/>
            <person name="Morin E."/>
            <person name="Salamov A."/>
            <person name="Lipzen A."/>
            <person name="Mereny Z."/>
            <person name="Hegedus B."/>
            <person name="Baldrian P."/>
            <person name="Stursova M."/>
            <person name="Weitz H."/>
            <person name="Taylor A."/>
            <person name="Grigoriev I.V."/>
            <person name="Nagy L.G."/>
            <person name="Martin F."/>
            <person name="Kauserud H."/>
        </authorList>
    </citation>
    <scope>NUCLEOTIDE SEQUENCE</scope>
    <source>
        <strain evidence="3">CBHHK067</strain>
    </source>
</reference>
<accession>A0AAD7DKB7</accession>
<dbReference type="InterPro" id="IPR050987">
    <property type="entry name" value="AtrR-like"/>
</dbReference>
<dbReference type="AlphaFoldDB" id="A0AAD7DKB7"/>
<dbReference type="GO" id="GO:0000981">
    <property type="term" value="F:DNA-binding transcription factor activity, RNA polymerase II-specific"/>
    <property type="evidence" value="ECO:0007669"/>
    <property type="project" value="InterPro"/>
</dbReference>
<sequence>MNPETDTPEPSRLKRRKGACDACRKRKIRCGGCQAPGDPCTQCKNMGLDCTYEANMQTLRSSKGYVAALETRVKKLERLLNKERAQLDVNLAGLLKRITALAGHRLDGTPRKR</sequence>
<dbReference type="CDD" id="cd00067">
    <property type="entry name" value="GAL4"/>
    <property type="match status" value="1"/>
</dbReference>
<organism evidence="3 4">
    <name type="scientific">Mycena rosella</name>
    <name type="common">Pink bonnet</name>
    <name type="synonym">Agaricus rosellus</name>
    <dbReference type="NCBI Taxonomy" id="1033263"/>
    <lineage>
        <taxon>Eukaryota</taxon>
        <taxon>Fungi</taxon>
        <taxon>Dikarya</taxon>
        <taxon>Basidiomycota</taxon>
        <taxon>Agaricomycotina</taxon>
        <taxon>Agaricomycetes</taxon>
        <taxon>Agaricomycetidae</taxon>
        <taxon>Agaricales</taxon>
        <taxon>Marasmiineae</taxon>
        <taxon>Mycenaceae</taxon>
        <taxon>Mycena</taxon>
    </lineage>
</organism>
<gene>
    <name evidence="3" type="ORF">B0H17DRAFT_498616</name>
</gene>
<dbReference type="SUPFAM" id="SSF57701">
    <property type="entry name" value="Zn2/Cys6 DNA-binding domain"/>
    <property type="match status" value="1"/>
</dbReference>
<keyword evidence="1" id="KW-0539">Nucleus</keyword>
<evidence type="ECO:0000313" key="4">
    <source>
        <dbReference type="Proteomes" id="UP001221757"/>
    </source>
</evidence>
<dbReference type="EMBL" id="JARKIE010000046">
    <property type="protein sequence ID" value="KAJ7693319.1"/>
    <property type="molecule type" value="Genomic_DNA"/>
</dbReference>
<dbReference type="SMART" id="SM00066">
    <property type="entry name" value="GAL4"/>
    <property type="match status" value="1"/>
</dbReference>
<dbReference type="GO" id="GO:0008270">
    <property type="term" value="F:zinc ion binding"/>
    <property type="evidence" value="ECO:0007669"/>
    <property type="project" value="InterPro"/>
</dbReference>
<dbReference type="PANTHER" id="PTHR46910">
    <property type="entry name" value="TRANSCRIPTION FACTOR PDR1"/>
    <property type="match status" value="1"/>
</dbReference>
<dbReference type="Proteomes" id="UP001221757">
    <property type="component" value="Unassembled WGS sequence"/>
</dbReference>
<evidence type="ECO:0000259" key="2">
    <source>
        <dbReference type="PROSITE" id="PS50048"/>
    </source>
</evidence>
<feature type="domain" description="Zn(2)-C6 fungal-type" evidence="2">
    <location>
        <begin position="19"/>
        <end position="52"/>
    </location>
</feature>
<comment type="caution">
    <text evidence="3">The sequence shown here is derived from an EMBL/GenBank/DDBJ whole genome shotgun (WGS) entry which is preliminary data.</text>
</comment>
<dbReference type="InterPro" id="IPR036864">
    <property type="entry name" value="Zn2-C6_fun-type_DNA-bd_sf"/>
</dbReference>
<dbReference type="Gene3D" id="4.10.240.10">
    <property type="entry name" value="Zn(2)-C6 fungal-type DNA-binding domain"/>
    <property type="match status" value="1"/>
</dbReference>
<keyword evidence="4" id="KW-1185">Reference proteome</keyword>
<name>A0AAD7DKB7_MYCRO</name>
<dbReference type="InterPro" id="IPR001138">
    <property type="entry name" value="Zn2Cys6_DnaBD"/>
</dbReference>